<feature type="compositionally biased region" description="Low complexity" evidence="1">
    <location>
        <begin position="116"/>
        <end position="132"/>
    </location>
</feature>
<name>L9VKZ7_HALVD</name>
<dbReference type="PATRIC" id="fig|309800.29.peg.446"/>
<comment type="caution">
    <text evidence="2">The sequence shown here is derived from an EMBL/GenBank/DDBJ whole genome shotgun (WGS) entry which is preliminary data.</text>
</comment>
<sequence length="312" mass="33506">MPKSFAGKSEASDSGSGNRLARGGRYSTTSAVSVGRSPGSTSSPTSTGRVSVRGPSPSSEEDRSRSRSTSVASPSTPTNDADDGSQRRTARTTPWTGRRSPGRQRTRSPRERRSKSTSSKHSASSSRSAADASTRRRHRVAVRRDHVGEGGRAAEAVVEHVEAPDFERRHVEDAREVRHRGVRVAVVAGRGVAVVFGQREVDVETAVERPVVFEVDFESVGLVAGRETRGAETRGTGSVGEAQRPRLKRVLGARFVSLKRANVPTPAAALPAPIVRSPPRARRRVSLNTLSAIEFSVRPTVHPLPSVIFWVG</sequence>
<reference evidence="3" key="1">
    <citation type="submission" date="2012-11" db="EMBL/GenBank/DDBJ databases">
        <authorList>
            <person name="Becker E.A."/>
            <person name="Seitzer P."/>
            <person name="Tritt A."/>
            <person name="Larsen D."/>
            <person name="Yao A."/>
            <person name="Wu D."/>
            <person name="Darling A."/>
            <person name="Eisen J.A."/>
            <person name="Facciotti M.T."/>
        </authorList>
    </citation>
    <scope>NUCLEOTIDE SEQUENCE [LARGE SCALE GENOMIC DNA]</scope>
    <source>
        <strain evidence="3">ATCC 29605 / DSM 3757 / JCM 8879 / NBRC 14742 / NCIMB 2012 / VKM B-1768 / DS2</strain>
    </source>
</reference>
<gene>
    <name evidence="2" type="ORF">C498_02290</name>
</gene>
<reference evidence="2 3" key="2">
    <citation type="journal article" date="2014" name="PLoS Genet.">
        <title>Phylogenetically driven sequencing of extremely halophilic archaea reveals strategies for static and dynamic osmo-response.</title>
        <authorList>
            <person name="Becker E.A."/>
            <person name="Seitzer P.M."/>
            <person name="Tritt A."/>
            <person name="Larsen D."/>
            <person name="Krusor M."/>
            <person name="Yao A.I."/>
            <person name="Wu D."/>
            <person name="Madern D."/>
            <person name="Eisen J.A."/>
            <person name="Darling A.E."/>
            <person name="Facciotti M.T."/>
        </authorList>
    </citation>
    <scope>NUCLEOTIDE SEQUENCE [LARGE SCALE GENOMIC DNA]</scope>
    <source>
        <strain evidence="3">ATCC 29605 / DSM 3757 / JCM 8879 / NBRC 14742 / NCIMB 2012 / VKM B-1768 / DS2</strain>
    </source>
</reference>
<dbReference type="AlphaFoldDB" id="L9VKZ7"/>
<protein>
    <submittedName>
        <fullName evidence="2">Uncharacterized protein</fullName>
    </submittedName>
</protein>
<organism evidence="2 3">
    <name type="scientific">Haloferax volcanii (strain ATCC 29605 / DSM 3757 / JCM 8879 / NBRC 14742 / NCIMB 2012 / VKM B-1768 / DS2)</name>
    <name type="common">Halobacterium volcanii</name>
    <dbReference type="NCBI Taxonomy" id="309800"/>
    <lineage>
        <taxon>Archaea</taxon>
        <taxon>Methanobacteriati</taxon>
        <taxon>Methanobacteriota</taxon>
        <taxon>Stenosarchaea group</taxon>
        <taxon>Halobacteria</taxon>
        <taxon>Halobacteriales</taxon>
        <taxon>Haloferacaceae</taxon>
        <taxon>Haloferax</taxon>
    </lineage>
</organism>
<dbReference type="Proteomes" id="UP000011532">
    <property type="component" value="Unassembled WGS sequence"/>
</dbReference>
<dbReference type="EMBL" id="AOHU01000021">
    <property type="protein sequence ID" value="ELY36938.1"/>
    <property type="molecule type" value="Genomic_DNA"/>
</dbReference>
<feature type="region of interest" description="Disordered" evidence="1">
    <location>
        <begin position="1"/>
        <end position="153"/>
    </location>
</feature>
<evidence type="ECO:0000313" key="3">
    <source>
        <dbReference type="Proteomes" id="UP000011532"/>
    </source>
</evidence>
<evidence type="ECO:0000256" key="1">
    <source>
        <dbReference type="SAM" id="MobiDB-lite"/>
    </source>
</evidence>
<feature type="compositionally biased region" description="Low complexity" evidence="1">
    <location>
        <begin position="33"/>
        <end position="58"/>
    </location>
</feature>
<accession>L9VKZ7</accession>
<feature type="compositionally biased region" description="Low complexity" evidence="1">
    <location>
        <begin position="67"/>
        <end position="78"/>
    </location>
</feature>
<feature type="compositionally biased region" description="Basic residues" evidence="1">
    <location>
        <begin position="100"/>
        <end position="115"/>
    </location>
</feature>
<evidence type="ECO:0000313" key="2">
    <source>
        <dbReference type="EMBL" id="ELY36938.1"/>
    </source>
</evidence>
<proteinExistence type="predicted"/>